<name>A0A4Z0R8R3_9FIRM</name>
<evidence type="ECO:0000259" key="2">
    <source>
        <dbReference type="PROSITE" id="PS50192"/>
    </source>
</evidence>
<dbReference type="Gene3D" id="1.20.5.340">
    <property type="match status" value="2"/>
</dbReference>
<sequence length="172" mass="19197">MRGIGMEEKILQAIEGLKNDMDHKFDKLSEKVDNQGSQIDKLSEKVDNQGSQIDKLSEKVDNQGSQIDKLSEKVDNQGSQIDKLSEKVDNQGSQIDKLSEKVDHQGSQIKENTQILKALEHLAQVNKAEHDKMSFNIAEISGEIKAIRKDLSNVEIITASNWGDLAKLKSVK</sequence>
<reference evidence="3 4" key="1">
    <citation type="submission" date="2019-03" db="EMBL/GenBank/DDBJ databases">
        <title>Draft Genome Sequence of Desulfosporosinus fructosivorans Strain 63.6F, Isolated from Marine Sediment in the Baltic Sea.</title>
        <authorList>
            <person name="Hausmann B."/>
            <person name="Vandieken V."/>
            <person name="Pjevac P."/>
            <person name="Schreck K."/>
            <person name="Herbold C.W."/>
            <person name="Loy A."/>
        </authorList>
    </citation>
    <scope>NUCLEOTIDE SEQUENCE [LARGE SCALE GENOMIC DNA]</scope>
    <source>
        <strain evidence="3 4">63.6F</strain>
    </source>
</reference>
<gene>
    <name evidence="3" type="ORF">E4K67_00670</name>
</gene>
<feature type="region of interest" description="Disordered" evidence="1">
    <location>
        <begin position="28"/>
        <end position="93"/>
    </location>
</feature>
<dbReference type="AlphaFoldDB" id="A0A4Z0R8R3"/>
<evidence type="ECO:0000313" key="3">
    <source>
        <dbReference type="EMBL" id="TGE39561.1"/>
    </source>
</evidence>
<dbReference type="EMBL" id="SPQQ01000001">
    <property type="protein sequence ID" value="TGE39561.1"/>
    <property type="molecule type" value="Genomic_DNA"/>
</dbReference>
<accession>A0A4Z0R8R3</accession>
<proteinExistence type="predicted"/>
<evidence type="ECO:0000256" key="1">
    <source>
        <dbReference type="SAM" id="MobiDB-lite"/>
    </source>
</evidence>
<protein>
    <submittedName>
        <fullName evidence="3">DUF16 domain-containing protein</fullName>
    </submittedName>
</protein>
<dbReference type="SUPFAM" id="SSF57997">
    <property type="entry name" value="Tropomyosin"/>
    <property type="match status" value="1"/>
</dbReference>
<comment type="caution">
    <text evidence="3">The sequence shown here is derived from an EMBL/GenBank/DDBJ whole genome shotgun (WGS) entry which is preliminary data.</text>
</comment>
<dbReference type="InterPro" id="IPR000727">
    <property type="entry name" value="T_SNARE_dom"/>
</dbReference>
<evidence type="ECO:0000313" key="4">
    <source>
        <dbReference type="Proteomes" id="UP000298460"/>
    </source>
</evidence>
<feature type="domain" description="T-SNARE coiled-coil homology" evidence="2">
    <location>
        <begin position="15"/>
        <end position="77"/>
    </location>
</feature>
<keyword evidence="4" id="KW-1185">Reference proteome</keyword>
<dbReference type="PROSITE" id="PS50192">
    <property type="entry name" value="T_SNARE"/>
    <property type="match status" value="1"/>
</dbReference>
<organism evidence="3 4">
    <name type="scientific">Desulfosporosinus fructosivorans</name>
    <dbReference type="NCBI Taxonomy" id="2018669"/>
    <lineage>
        <taxon>Bacteria</taxon>
        <taxon>Bacillati</taxon>
        <taxon>Bacillota</taxon>
        <taxon>Clostridia</taxon>
        <taxon>Eubacteriales</taxon>
        <taxon>Desulfitobacteriaceae</taxon>
        <taxon>Desulfosporosinus</taxon>
    </lineage>
</organism>
<dbReference type="Proteomes" id="UP000298460">
    <property type="component" value="Unassembled WGS sequence"/>
</dbReference>